<dbReference type="EMBL" id="MKQR01000018">
    <property type="protein sequence ID" value="OLR92033.1"/>
    <property type="molecule type" value="Genomic_DNA"/>
</dbReference>
<dbReference type="GO" id="GO:0046503">
    <property type="term" value="P:glycerolipid catabolic process"/>
    <property type="evidence" value="ECO:0007669"/>
    <property type="project" value="TreeGrafter"/>
</dbReference>
<reference evidence="2 3" key="1">
    <citation type="submission" date="2016-10" db="EMBL/GenBank/DDBJ databases">
        <title>The Draft Genome Sequence of Actinokineospora bangkokensis 44EHWT reveals the biosynthetic pathway of antifungal compounds Thailandins with unusual extender unit butylmalonyl-CoA.</title>
        <authorList>
            <person name="Greule A."/>
            <person name="Intra B."/>
            <person name="Flemming S."/>
            <person name="Rommel M.G."/>
            <person name="Panbangred W."/>
            <person name="Bechthold A."/>
        </authorList>
    </citation>
    <scope>NUCLEOTIDE SEQUENCE [LARGE SCALE GENOMIC DNA]</scope>
    <source>
        <strain evidence="2 3">44EHW</strain>
    </source>
</reference>
<gene>
    <name evidence="2" type="ORF">BJP25_24355</name>
</gene>
<dbReference type="PANTHER" id="PTHR43433">
    <property type="entry name" value="HYDROLASE, ALPHA/BETA FOLD FAMILY PROTEIN"/>
    <property type="match status" value="1"/>
</dbReference>
<sequence length="266" mass="28038">METVQVGGRGLTYVRRGRGEPLVLVQGMAGHHGLWGERFLGLLAERFDVVAFNHRGVAGGGRVEEQFSTADLARDAVGVMDALGVGSAHVLGISLGGMVAQEMAIRFPERVRALVLGCTYAGPEGGSLDAPGPGRMAQAAAARDAVAAMRVAFEVNLSPGFRGREGAFREFVEVVLAQKVPAAVIGMQMRAALGHDAVGRLGRVVAPTLVVHGTEDEMIRVDNGRHVASLVPGARLEVVEGVGHLFWWEQPEATARLVTSFVASST</sequence>
<name>A0A1Q9LJ46_9PSEU</name>
<dbReference type="AlphaFoldDB" id="A0A1Q9LJ46"/>
<protein>
    <recommendedName>
        <fullName evidence="1">AB hydrolase-1 domain-containing protein</fullName>
    </recommendedName>
</protein>
<dbReference type="InterPro" id="IPR050471">
    <property type="entry name" value="AB_hydrolase"/>
</dbReference>
<dbReference type="PANTHER" id="PTHR43433:SF5">
    <property type="entry name" value="AB HYDROLASE-1 DOMAIN-CONTAINING PROTEIN"/>
    <property type="match status" value="1"/>
</dbReference>
<dbReference type="SUPFAM" id="SSF53474">
    <property type="entry name" value="alpha/beta-Hydrolases"/>
    <property type="match status" value="1"/>
</dbReference>
<dbReference type="RefSeq" id="WP_075976442.1">
    <property type="nucleotide sequence ID" value="NZ_MKQR01000018.1"/>
</dbReference>
<dbReference type="GO" id="GO:0004806">
    <property type="term" value="F:triacylglycerol lipase activity"/>
    <property type="evidence" value="ECO:0007669"/>
    <property type="project" value="TreeGrafter"/>
</dbReference>
<dbReference type="OrthoDB" id="495620at2"/>
<dbReference type="PRINTS" id="PR00111">
    <property type="entry name" value="ABHYDROLASE"/>
</dbReference>
<dbReference type="Proteomes" id="UP000186040">
    <property type="component" value="Unassembled WGS sequence"/>
</dbReference>
<proteinExistence type="predicted"/>
<accession>A0A1Q9LJ46</accession>
<dbReference type="STRING" id="1193682.BJP25_24355"/>
<keyword evidence="3" id="KW-1185">Reference proteome</keyword>
<evidence type="ECO:0000313" key="3">
    <source>
        <dbReference type="Proteomes" id="UP000186040"/>
    </source>
</evidence>
<organism evidence="2 3">
    <name type="scientific">Actinokineospora bangkokensis</name>
    <dbReference type="NCBI Taxonomy" id="1193682"/>
    <lineage>
        <taxon>Bacteria</taxon>
        <taxon>Bacillati</taxon>
        <taxon>Actinomycetota</taxon>
        <taxon>Actinomycetes</taxon>
        <taxon>Pseudonocardiales</taxon>
        <taxon>Pseudonocardiaceae</taxon>
        <taxon>Actinokineospora</taxon>
    </lineage>
</organism>
<dbReference type="Pfam" id="PF00561">
    <property type="entry name" value="Abhydrolase_1"/>
    <property type="match status" value="1"/>
</dbReference>
<dbReference type="InterPro" id="IPR029058">
    <property type="entry name" value="AB_hydrolase_fold"/>
</dbReference>
<feature type="domain" description="AB hydrolase-1" evidence="1">
    <location>
        <begin position="21"/>
        <end position="250"/>
    </location>
</feature>
<dbReference type="InterPro" id="IPR000073">
    <property type="entry name" value="AB_hydrolase_1"/>
</dbReference>
<dbReference type="Gene3D" id="3.40.50.1820">
    <property type="entry name" value="alpha/beta hydrolase"/>
    <property type="match status" value="1"/>
</dbReference>
<evidence type="ECO:0000313" key="2">
    <source>
        <dbReference type="EMBL" id="OLR92033.1"/>
    </source>
</evidence>
<evidence type="ECO:0000259" key="1">
    <source>
        <dbReference type="Pfam" id="PF00561"/>
    </source>
</evidence>
<comment type="caution">
    <text evidence="2">The sequence shown here is derived from an EMBL/GenBank/DDBJ whole genome shotgun (WGS) entry which is preliminary data.</text>
</comment>